<dbReference type="InParanoid" id="I2GWN9"/>
<evidence type="ECO:0008006" key="12">
    <source>
        <dbReference type="Google" id="ProtNLM"/>
    </source>
</evidence>
<dbReference type="GeneID" id="14492713"/>
<dbReference type="EMBL" id="HE806316">
    <property type="protein sequence ID" value="CCH58541.1"/>
    <property type="molecule type" value="Genomic_DNA"/>
</dbReference>
<dbReference type="Proteomes" id="UP000002866">
    <property type="component" value="Chromosome 1"/>
</dbReference>
<evidence type="ECO:0000313" key="10">
    <source>
        <dbReference type="EMBL" id="CCH58541.1"/>
    </source>
</evidence>
<keyword evidence="7" id="KW-0472">Membrane</keyword>
<feature type="coiled-coil region" evidence="8">
    <location>
        <begin position="277"/>
        <end position="311"/>
    </location>
</feature>
<keyword evidence="8" id="KW-0175">Coiled coil</keyword>
<proteinExistence type="inferred from homology"/>
<dbReference type="GO" id="GO:0006515">
    <property type="term" value="P:protein quality control for misfolded or incompletely synthesized proteins"/>
    <property type="evidence" value="ECO:0007669"/>
    <property type="project" value="EnsemblFungi"/>
</dbReference>
<evidence type="ECO:0000256" key="9">
    <source>
        <dbReference type="SAM" id="MobiDB-lite"/>
    </source>
</evidence>
<reference evidence="10 11" key="1">
    <citation type="journal article" date="2011" name="Proc. Natl. Acad. Sci. U.S.A.">
        <title>Evolutionary erosion of yeast sex chromosomes by mating-type switching accidents.</title>
        <authorList>
            <person name="Gordon J.L."/>
            <person name="Armisen D."/>
            <person name="Proux-Wera E."/>
            <person name="Oheigeartaigh S.S."/>
            <person name="Byrne K.P."/>
            <person name="Wolfe K.H."/>
        </authorList>
    </citation>
    <scope>NUCLEOTIDE SEQUENCE [LARGE SCALE GENOMIC DNA]</scope>
    <source>
        <strain evidence="11">ATCC 34711 / CBS 6284 / DSM 70876 / NBRC 10599 / NRRL Y-10934 / UCD 77-7</strain>
    </source>
</reference>
<dbReference type="eggNOG" id="ENOG502QR67">
    <property type="taxonomic scope" value="Eukaryota"/>
</dbReference>
<dbReference type="RefSeq" id="XP_004178060.1">
    <property type="nucleotide sequence ID" value="XM_004178012.1"/>
</dbReference>
<dbReference type="GO" id="GO:0031942">
    <property type="term" value="C:i-AAA complex"/>
    <property type="evidence" value="ECO:0007669"/>
    <property type="project" value="EnsemblFungi"/>
</dbReference>
<feature type="compositionally biased region" description="Low complexity" evidence="9">
    <location>
        <begin position="7"/>
        <end position="20"/>
    </location>
</feature>
<feature type="region of interest" description="Disordered" evidence="9">
    <location>
        <begin position="1"/>
        <end position="26"/>
    </location>
</feature>
<protein>
    <recommendedName>
        <fullName evidence="12">Mitochondrial inner membrane i-AAA protease complex subunit MGR1</fullName>
    </recommendedName>
</protein>
<name>I2GWN9_HENB6</name>
<keyword evidence="11" id="KW-1185">Reference proteome</keyword>
<dbReference type="AlphaFoldDB" id="I2GWN9"/>
<keyword evidence="6" id="KW-0496">Mitochondrion</keyword>
<evidence type="ECO:0000256" key="5">
    <source>
        <dbReference type="ARBA" id="ARBA00022989"/>
    </source>
</evidence>
<evidence type="ECO:0000256" key="3">
    <source>
        <dbReference type="ARBA" id="ARBA00022692"/>
    </source>
</evidence>
<dbReference type="KEGG" id="tbl:TBLA_0A07510"/>
<evidence type="ECO:0000313" key="11">
    <source>
        <dbReference type="Proteomes" id="UP000002866"/>
    </source>
</evidence>
<evidence type="ECO:0000256" key="1">
    <source>
        <dbReference type="ARBA" id="ARBA00004448"/>
    </source>
</evidence>
<dbReference type="FunCoup" id="I2GWN9">
    <property type="interactions" value="57"/>
</dbReference>
<comment type="similarity">
    <text evidence="2">Belongs to the MGR1 family.</text>
</comment>
<evidence type="ECO:0000256" key="7">
    <source>
        <dbReference type="ARBA" id="ARBA00023136"/>
    </source>
</evidence>
<comment type="subcellular location">
    <subcellularLocation>
        <location evidence="1">Mitochondrion inner membrane</location>
        <topology evidence="1">Multi-pass membrane protein</topology>
    </subcellularLocation>
</comment>
<keyword evidence="3" id="KW-0812">Transmembrane</keyword>
<dbReference type="HOGENOM" id="CLU_039216_0_0_1"/>
<evidence type="ECO:0000256" key="2">
    <source>
        <dbReference type="ARBA" id="ARBA00009782"/>
    </source>
</evidence>
<dbReference type="GO" id="GO:0051787">
    <property type="term" value="F:misfolded protein binding"/>
    <property type="evidence" value="ECO:0007669"/>
    <property type="project" value="EnsemblFungi"/>
</dbReference>
<keyword evidence="5" id="KW-1133">Transmembrane helix</keyword>
<evidence type="ECO:0000256" key="6">
    <source>
        <dbReference type="ARBA" id="ARBA00023128"/>
    </source>
</evidence>
<keyword evidence="4" id="KW-0999">Mitochondrion inner membrane</keyword>
<dbReference type="OMA" id="FYHEGID"/>
<feature type="compositionally biased region" description="Basic and acidic residues" evidence="9">
    <location>
        <begin position="399"/>
        <end position="408"/>
    </location>
</feature>
<gene>
    <name evidence="10" type="primary">TBLA0A07510</name>
    <name evidence="10" type="ORF">TBLA_0A07510</name>
</gene>
<dbReference type="Pfam" id="PF08602">
    <property type="entry name" value="Mgr1"/>
    <property type="match status" value="1"/>
</dbReference>
<dbReference type="OrthoDB" id="4087899at2759"/>
<feature type="region of interest" description="Disordered" evidence="9">
    <location>
        <begin position="394"/>
        <end position="432"/>
    </location>
</feature>
<organism evidence="10 11">
    <name type="scientific">Henningerozyma blattae (strain ATCC 34711 / CBS 6284 / DSM 70876 / NBRC 10599 / NRRL Y-10934 / UCD 77-7)</name>
    <name type="common">Yeast</name>
    <name type="synonym">Tetrapisispora blattae</name>
    <dbReference type="NCBI Taxonomy" id="1071380"/>
    <lineage>
        <taxon>Eukaryota</taxon>
        <taxon>Fungi</taxon>
        <taxon>Dikarya</taxon>
        <taxon>Ascomycota</taxon>
        <taxon>Saccharomycotina</taxon>
        <taxon>Saccharomycetes</taxon>
        <taxon>Saccharomycetales</taxon>
        <taxon>Saccharomycetaceae</taxon>
        <taxon>Henningerozyma</taxon>
    </lineage>
</organism>
<dbReference type="InterPro" id="IPR013911">
    <property type="entry name" value="i-AAA_Mgr1"/>
</dbReference>
<accession>I2GWN9</accession>
<evidence type="ECO:0000256" key="8">
    <source>
        <dbReference type="SAM" id="Coils"/>
    </source>
</evidence>
<sequence length="432" mass="49181">MAVYTPPNKSTDNSSKSPTDTTDDSSRDIEKFYIRPSLGLKMWGPLVPASDNKTGLWALVGTQTVIGILCVQRFRMLRLRPISQSTSTLGFKKLSGRNIADIPSLNRFSTANGSLMTSSKPKIFQLISQFKLKSSNSYKQFKTKYQHFSKYIYLLFGSVILFQSSLETLRLTIIKYDPWCEEVKSLRNKKLFNDLIKFYHEGIDPNKVKVKDATSGNILSINIPEVKQSVALVRAQAESQNPIIKWFGPIQYKPMSFSDYLDQLEFHLDMLESFQKKNSVNEASEHLRNQLANTDEEIQNFIKKNKENREKALKYVINSSNVSFIDSSDSQPNENSEADITERKKLRRSNRSIILGPDKRNITDLDIPELWTMYNPWTSLALDTSLSIKFLPTVVSPESSKEESDKMLPGENDPDNDTTELSITKDPTKPTS</sequence>
<evidence type="ECO:0000256" key="4">
    <source>
        <dbReference type="ARBA" id="ARBA00022792"/>
    </source>
</evidence>